<dbReference type="InterPro" id="IPR001660">
    <property type="entry name" value="SAM"/>
</dbReference>
<reference evidence="20 21" key="1">
    <citation type="journal article" date="2018" name="J. Allergy Clin. Immunol.">
        <title>High-quality assembly of Dermatophagoides pteronyssinus genome and transcriptome reveals a wide range of novel allergens.</title>
        <authorList>
            <person name="Liu X.Y."/>
            <person name="Yang K.Y."/>
            <person name="Wang M.Q."/>
            <person name="Kwok J.S."/>
            <person name="Zeng X."/>
            <person name="Yang Z."/>
            <person name="Xiao X.J."/>
            <person name="Lau C.P."/>
            <person name="Li Y."/>
            <person name="Huang Z.M."/>
            <person name="Ba J.G."/>
            <person name="Yim A.K."/>
            <person name="Ouyang C.Y."/>
            <person name="Ngai S.M."/>
            <person name="Chan T.F."/>
            <person name="Leung E.L."/>
            <person name="Liu L."/>
            <person name="Liu Z.G."/>
            <person name="Tsui S.K."/>
        </authorList>
    </citation>
    <scope>NUCLEOTIDE SEQUENCE [LARGE SCALE GENOMIC DNA]</scope>
    <source>
        <strain evidence="20">Derp</strain>
    </source>
</reference>
<keyword evidence="10" id="KW-0378">Hydrolase</keyword>
<dbReference type="InterPro" id="IPR035897">
    <property type="entry name" value="Toll_tir_struct_dom_sf"/>
</dbReference>
<dbReference type="CDD" id="cd09501">
    <property type="entry name" value="SAM_SARM1-like_repeat1"/>
    <property type="match status" value="1"/>
</dbReference>
<comment type="caution">
    <text evidence="20">The sequence shown here is derived from an EMBL/GenBank/DDBJ whole genome shotgun (WGS) entry which is preliminary data.</text>
</comment>
<dbReference type="PROSITE" id="PS50105">
    <property type="entry name" value="SAM_DOMAIN"/>
    <property type="match status" value="1"/>
</dbReference>
<dbReference type="Gene3D" id="2.30.29.30">
    <property type="entry name" value="Pleckstrin-homology domain (PH domain)/Phosphotyrosine-binding domain (PTB)"/>
    <property type="match status" value="1"/>
</dbReference>
<dbReference type="Gene3D" id="3.40.50.10140">
    <property type="entry name" value="Toll/interleukin-1 receptor homology (TIR) domain"/>
    <property type="match status" value="1"/>
</dbReference>
<dbReference type="InterPro" id="IPR039046">
    <property type="entry name" value="PDPK1"/>
</dbReference>
<dbReference type="CDD" id="cd24153">
    <property type="entry name" value="SARM1_N"/>
    <property type="match status" value="1"/>
</dbReference>
<dbReference type="SMART" id="SM00220">
    <property type="entry name" value="S_TKc"/>
    <property type="match status" value="1"/>
</dbReference>
<keyword evidence="7" id="KW-0399">Innate immunity</keyword>
<feature type="compositionally biased region" description="Polar residues" evidence="16">
    <location>
        <begin position="631"/>
        <end position="673"/>
    </location>
</feature>
<keyword evidence="8" id="KW-0677">Repeat</keyword>
<evidence type="ECO:0000256" key="8">
    <source>
        <dbReference type="ARBA" id="ARBA00022737"/>
    </source>
</evidence>
<organism evidence="20 21">
    <name type="scientific">Dermatophagoides pteronyssinus</name>
    <name type="common">European house dust mite</name>
    <dbReference type="NCBI Taxonomy" id="6956"/>
    <lineage>
        <taxon>Eukaryota</taxon>
        <taxon>Metazoa</taxon>
        <taxon>Ecdysozoa</taxon>
        <taxon>Arthropoda</taxon>
        <taxon>Chelicerata</taxon>
        <taxon>Arachnida</taxon>
        <taxon>Acari</taxon>
        <taxon>Acariformes</taxon>
        <taxon>Sarcoptiformes</taxon>
        <taxon>Astigmata</taxon>
        <taxon>Psoroptidia</taxon>
        <taxon>Analgoidea</taxon>
        <taxon>Pyroglyphidae</taxon>
        <taxon>Dermatophagoidinae</taxon>
        <taxon>Dermatophagoides</taxon>
    </lineage>
</organism>
<dbReference type="Pfam" id="PF00069">
    <property type="entry name" value="Pkinase"/>
    <property type="match status" value="1"/>
</dbReference>
<dbReference type="Gene3D" id="3.30.200.20">
    <property type="entry name" value="Phosphorylase Kinase, domain 1"/>
    <property type="match status" value="2"/>
</dbReference>
<dbReference type="InterPro" id="IPR039184">
    <property type="entry name" value="SARM1"/>
</dbReference>
<evidence type="ECO:0000256" key="11">
    <source>
        <dbReference type="ARBA" id="ARBA00022840"/>
    </source>
</evidence>
<evidence type="ECO:0000259" key="18">
    <source>
        <dbReference type="PROSITE" id="PS50104"/>
    </source>
</evidence>
<keyword evidence="9 15" id="KW-0547">Nucleotide-binding</keyword>
<dbReference type="SUPFAM" id="SSF56112">
    <property type="entry name" value="Protein kinase-like (PK-like)"/>
    <property type="match status" value="1"/>
</dbReference>
<feature type="region of interest" description="Disordered" evidence="16">
    <location>
        <begin position="875"/>
        <end position="895"/>
    </location>
</feature>
<dbReference type="InterPro" id="IPR011009">
    <property type="entry name" value="Kinase-like_dom_sf"/>
</dbReference>
<feature type="region of interest" description="Disordered" evidence="16">
    <location>
        <begin position="482"/>
        <end position="514"/>
    </location>
</feature>
<dbReference type="PROSITE" id="PS00108">
    <property type="entry name" value="PROTEIN_KINASE_ST"/>
    <property type="match status" value="1"/>
</dbReference>
<comment type="similarity">
    <text evidence="3">Belongs to the protein kinase superfamily. AGC Ser/Thr protein kinase family. PDPK1 subfamily.</text>
</comment>
<feature type="non-terminal residue" evidence="20">
    <location>
        <position position="1"/>
    </location>
</feature>
<feature type="region of interest" description="Disordered" evidence="16">
    <location>
        <begin position="631"/>
        <end position="795"/>
    </location>
</feature>
<dbReference type="InterPro" id="IPR011993">
    <property type="entry name" value="PH-like_dom_sf"/>
</dbReference>
<dbReference type="InterPro" id="IPR000719">
    <property type="entry name" value="Prot_kinase_dom"/>
</dbReference>
<feature type="region of interest" description="Disordered" evidence="16">
    <location>
        <begin position="840"/>
        <end position="863"/>
    </location>
</feature>
<evidence type="ECO:0000256" key="6">
    <source>
        <dbReference type="ARBA" id="ARBA00022490"/>
    </source>
</evidence>
<proteinExistence type="inferred from homology"/>
<feature type="compositionally biased region" description="Low complexity" evidence="16">
    <location>
        <begin position="841"/>
        <end position="863"/>
    </location>
</feature>
<dbReference type="PANTHER" id="PTHR22998:SF1">
    <property type="entry name" value="NAD(+) HYDROLASE SARM1"/>
    <property type="match status" value="1"/>
</dbReference>
<dbReference type="SUPFAM" id="SSF47769">
    <property type="entry name" value="SAM/Pointed domain"/>
    <property type="match status" value="2"/>
</dbReference>
<dbReference type="Gene3D" id="1.25.10.10">
    <property type="entry name" value="Leucine-rich Repeat Variant"/>
    <property type="match status" value="1"/>
</dbReference>
<keyword evidence="12" id="KW-0391">Immunity</keyword>
<dbReference type="InterPro" id="IPR008271">
    <property type="entry name" value="Ser/Thr_kinase_AS"/>
</dbReference>
<comment type="catalytic activity">
    <reaction evidence="14">
        <text>NAD(+) + H2O = ADP-D-ribose + nicotinamide + H(+)</text>
        <dbReference type="Rhea" id="RHEA:16301"/>
        <dbReference type="ChEBI" id="CHEBI:15377"/>
        <dbReference type="ChEBI" id="CHEBI:15378"/>
        <dbReference type="ChEBI" id="CHEBI:17154"/>
        <dbReference type="ChEBI" id="CHEBI:57540"/>
        <dbReference type="ChEBI" id="CHEBI:57967"/>
        <dbReference type="EC" id="3.2.2.6"/>
    </reaction>
    <physiologicalReaction direction="left-to-right" evidence="14">
        <dbReference type="Rhea" id="RHEA:16302"/>
    </physiologicalReaction>
</comment>
<dbReference type="CDD" id="cd05581">
    <property type="entry name" value="STKc_PDK1"/>
    <property type="match status" value="1"/>
</dbReference>
<evidence type="ECO:0000256" key="15">
    <source>
        <dbReference type="PROSITE-ProRule" id="PRU10141"/>
    </source>
</evidence>
<evidence type="ECO:0000256" key="14">
    <source>
        <dbReference type="ARBA" id="ARBA00047304"/>
    </source>
</evidence>
<dbReference type="InterPro" id="IPR011989">
    <property type="entry name" value="ARM-like"/>
</dbReference>
<evidence type="ECO:0000313" key="21">
    <source>
        <dbReference type="Proteomes" id="UP000887458"/>
    </source>
</evidence>
<dbReference type="Gene3D" id="1.10.510.10">
    <property type="entry name" value="Transferase(Phosphotransferase) domain 1"/>
    <property type="match status" value="1"/>
</dbReference>
<dbReference type="InterPro" id="IPR013761">
    <property type="entry name" value="SAM/pointed_sf"/>
</dbReference>
<feature type="compositionally biased region" description="Polar residues" evidence="16">
    <location>
        <begin position="491"/>
        <end position="505"/>
    </location>
</feature>
<evidence type="ECO:0000256" key="4">
    <source>
        <dbReference type="ARBA" id="ARBA00011982"/>
    </source>
</evidence>
<evidence type="ECO:0000256" key="7">
    <source>
        <dbReference type="ARBA" id="ARBA00022588"/>
    </source>
</evidence>
<dbReference type="EC" id="3.2.2.6" evidence="4"/>
<name>A0ABQ8JCC4_DERPT</name>
<dbReference type="Pfam" id="PF13676">
    <property type="entry name" value="TIR_2"/>
    <property type="match status" value="1"/>
</dbReference>
<feature type="compositionally biased region" description="Low complexity" evidence="16">
    <location>
        <begin position="712"/>
        <end position="722"/>
    </location>
</feature>
<protein>
    <recommendedName>
        <fullName evidence="5">3-phosphoinositide-dependent protein kinase 1</fullName>
        <ecNumber evidence="4">3.2.2.6</ecNumber>
    </recommendedName>
</protein>
<feature type="binding site" evidence="15">
    <location>
        <position position="44"/>
    </location>
    <ligand>
        <name>ATP</name>
        <dbReference type="ChEBI" id="CHEBI:30616"/>
    </ligand>
</feature>
<feature type="domain" description="SAM" evidence="19">
    <location>
        <begin position="1295"/>
        <end position="1359"/>
    </location>
</feature>
<feature type="domain" description="TIR" evidence="18">
    <location>
        <begin position="1446"/>
        <end position="1589"/>
    </location>
</feature>
<evidence type="ECO:0000256" key="2">
    <source>
        <dbReference type="ARBA" id="ARBA00008291"/>
    </source>
</evidence>
<evidence type="ECO:0000256" key="9">
    <source>
        <dbReference type="ARBA" id="ARBA00022741"/>
    </source>
</evidence>
<dbReference type="SUPFAM" id="SSF52200">
    <property type="entry name" value="Toll/Interleukin receptor TIR domain"/>
    <property type="match status" value="1"/>
</dbReference>
<dbReference type="SMART" id="SM00255">
    <property type="entry name" value="TIR"/>
    <property type="match status" value="1"/>
</dbReference>
<dbReference type="InterPro" id="IPR016024">
    <property type="entry name" value="ARM-type_fold"/>
</dbReference>
<keyword evidence="11 15" id="KW-0067">ATP-binding</keyword>
<comment type="similarity">
    <text evidence="2">Belongs to the SARM1 family.</text>
</comment>
<feature type="compositionally biased region" description="Polar residues" evidence="16">
    <location>
        <begin position="683"/>
        <end position="710"/>
    </location>
</feature>
<accession>A0ABQ8JCC4</accession>
<dbReference type="PANTHER" id="PTHR22998">
    <property type="entry name" value="SARM1"/>
    <property type="match status" value="1"/>
</dbReference>
<dbReference type="CDD" id="cd01262">
    <property type="entry name" value="PH_PDK1"/>
    <property type="match status" value="1"/>
</dbReference>
<dbReference type="InterPro" id="IPR017441">
    <property type="entry name" value="Protein_kinase_ATP_BS"/>
</dbReference>
<evidence type="ECO:0000256" key="13">
    <source>
        <dbReference type="ARBA" id="ARBA00023027"/>
    </source>
</evidence>
<dbReference type="Pfam" id="PF07647">
    <property type="entry name" value="SAM_2"/>
    <property type="match status" value="2"/>
</dbReference>
<keyword evidence="21" id="KW-1185">Reference proteome</keyword>
<dbReference type="InterPro" id="IPR000157">
    <property type="entry name" value="TIR_dom"/>
</dbReference>
<dbReference type="SUPFAM" id="SSF50729">
    <property type="entry name" value="PH domain-like"/>
    <property type="match status" value="1"/>
</dbReference>
<dbReference type="PROSITE" id="PS50104">
    <property type="entry name" value="TIR"/>
    <property type="match status" value="1"/>
</dbReference>
<dbReference type="Pfam" id="PF14593">
    <property type="entry name" value="PH_3"/>
    <property type="match status" value="1"/>
</dbReference>
<feature type="region of interest" description="Disordered" evidence="16">
    <location>
        <begin position="1610"/>
        <end position="1650"/>
    </location>
</feature>
<dbReference type="SMART" id="SM00454">
    <property type="entry name" value="SAM"/>
    <property type="match status" value="2"/>
</dbReference>
<dbReference type="Gene3D" id="1.10.150.50">
    <property type="entry name" value="Transcription Factor, Ets-1"/>
    <property type="match status" value="2"/>
</dbReference>
<sequence>RRIMDTAKRCAEDFVFHRIIGEGSFSVVYLARDVHTKCLCAVKKQSKFFIKLLSTFQDDTRLFFVLNYCVNGELLSFINQREIFDHKATLFYAAEILLALEHLHRYDIVHRDLKPENILLNEKMHIQITDFGSAFFLNDPTGEKNDPFEAKYSQQHRGRKNSFVGTAQYVSPEMLTNKKITGMCDLWAWACMLYQMITSSPPFSGGNEYSIFQKIQNLDYKFPENFPDDAKELIQSILKIDPTQRLGADDDVKNSVGYISIRNHRFFNSLNNDWNLLDKQPPQQLLAVARNDTSMEELCAEFESMNLSPGLNEKQITRLLCLSLHQESDSFKPNNANNCDNNKTTTNKRKHILDISAKEFEERLRKQKETNKFHPFVENNLIIKQGLIDKKKGFFPRRRMFLLTTGPHLYYVDPANMVLKGEVPFCKEMRTEAKNFRNFYIHVPNRTYILEDITNNAPGWCEIIDEVKKYALQDQLASTVTTNVGDDDNSLHNQQRQSSKLPDQQNMNNGLMKINNNNISNINVNSNISSNIKKSKNSLFNLNIKKMTVANTAANNHSTTAATTAENSGVSGAAQQQQQQENNDEQEELSKKRTRYIRTTAKIKKLQEKIATTYIQKTSSLSTCRRTLSNLNDQQSNEAPIITECNSDSESPTRHNNNNKESNPKSLLTNSKMKNSDRISEIYSRQLSSSANKSNFMKHSSNSRKSSLDQTFDFNNNNNNDNAGSTVIIQPVDSDGEDSSSPSTSPSSSSALSPVERSSVISPISKSKHRILSSSDAFKAQKSTTSNQEMRMLMSNDSKIAEKSSISAMKAKMESNGFAASKMIAAKEDHKQIQIGDTVMKTQSSSKSSSASMTMSSSSTTTADNMLSFGAEKSSRSGLLSASNRNKSGGHHHFNLSSANSKLNELLQSMSPKMLTFSSEVDMEFDELSSIASTFKSPIISKTESINMKGSMNKLENKMLNLCKELVQNRNNVDIMLVMTDMIKKAWSVPQCGYDLGFNMSKTIRETGALEALLCNIESDDDWKVQFSSIQLLEQCLVSENRDYVVEHGLEKVVCTAKECVNKKQVDEVVVGVGILEHLFKHSENTCKEVIKLNGLETILFECRSTNIETLRHCASALANLSLYGGPDSQESMIKLKAAMWLFPLAFHNDDNIKYYACLAITVLVANQELEAEVIKSGTLDLCEPFVMSHNPEEFAKSSTSHIHGQSKNWLARLVPILMSKREEARSLAAFHFAMEAWIKKTQEQTEIFREINAVDALKKVASCPNAIASKYAAQALRLIGEEVPHKLSQQVPLWTIEDVKEWVKQIGFGLYCQEFEKSRVDGDILLQLNEHMLHDDIGIINGILRKRFMRELANLKQITDYSSCDPTNLASVLNNLGPEYTKYTYSLLHGGIDKNTLAVATDDMLIAECNIDNTIHRMKILSAADDLKKCQPIVDSTKDDNDPNKTLDVFISYRRSNGSQLASLLKVHLQLRGFSVFLDVERLKAGKFDNNLLNSIRQAKHFLLVLTPNALDRCINDDEQKDWVHREIAQALLTKCNIIPIMESFQWPEADQLPDDIKPICHFNGIRWIHDYQEACVDKLERFMRGEYQNSKQSQDCCPGSTTGSISSGSYRYGLPHGLPPTPNTPGIRSPSQQRRSCSVENVRHQSNE</sequence>
<dbReference type="InterPro" id="IPR033931">
    <property type="entry name" value="PDK1-typ_PH"/>
</dbReference>
<feature type="region of interest" description="Disordered" evidence="16">
    <location>
        <begin position="562"/>
        <end position="592"/>
    </location>
</feature>
<feature type="domain" description="Protein kinase" evidence="17">
    <location>
        <begin position="14"/>
        <end position="267"/>
    </location>
</feature>
<feature type="compositionally biased region" description="Low complexity" evidence="16">
    <location>
        <begin position="739"/>
        <end position="760"/>
    </location>
</feature>
<keyword evidence="6" id="KW-0963">Cytoplasm</keyword>
<evidence type="ECO:0000256" key="1">
    <source>
        <dbReference type="ARBA" id="ARBA00004496"/>
    </source>
</evidence>
<evidence type="ECO:0000259" key="19">
    <source>
        <dbReference type="PROSITE" id="PS50105"/>
    </source>
</evidence>
<dbReference type="Proteomes" id="UP000887458">
    <property type="component" value="Unassembled WGS sequence"/>
</dbReference>
<dbReference type="PROSITE" id="PS00107">
    <property type="entry name" value="PROTEIN_KINASE_ATP"/>
    <property type="match status" value="1"/>
</dbReference>
<evidence type="ECO:0000256" key="12">
    <source>
        <dbReference type="ARBA" id="ARBA00022859"/>
    </source>
</evidence>
<reference evidence="20 21" key="2">
    <citation type="journal article" date="2022" name="Mol. Biol. Evol.">
        <title>Comparative Genomics Reveals Insights into the Divergent Evolution of Astigmatic Mites and Household Pest Adaptations.</title>
        <authorList>
            <person name="Xiong Q."/>
            <person name="Wan A.T."/>
            <person name="Liu X."/>
            <person name="Fung C.S."/>
            <person name="Xiao X."/>
            <person name="Malainual N."/>
            <person name="Hou J."/>
            <person name="Wang L."/>
            <person name="Wang M."/>
            <person name="Yang K.Y."/>
            <person name="Cui Y."/>
            <person name="Leung E.L."/>
            <person name="Nong W."/>
            <person name="Shin S.K."/>
            <person name="Au S.W."/>
            <person name="Jeong K.Y."/>
            <person name="Chew F.T."/>
            <person name="Hui J.H."/>
            <person name="Leung T.F."/>
            <person name="Tungtrongchitr A."/>
            <person name="Zhong N."/>
            <person name="Liu Z."/>
            <person name="Tsui S.K."/>
        </authorList>
    </citation>
    <scope>NUCLEOTIDE SEQUENCE [LARGE SCALE GENOMIC DNA]</scope>
    <source>
        <strain evidence="20">Derp</strain>
    </source>
</reference>
<comment type="subcellular location">
    <subcellularLocation>
        <location evidence="1">Cytoplasm</location>
    </subcellularLocation>
</comment>
<feature type="compositionally biased region" description="Polar residues" evidence="16">
    <location>
        <begin position="1626"/>
        <end position="1641"/>
    </location>
</feature>
<evidence type="ECO:0000259" key="17">
    <source>
        <dbReference type="PROSITE" id="PS50011"/>
    </source>
</evidence>
<gene>
    <name evidence="20" type="primary">SARM1</name>
    <name evidence="20" type="ORF">DERP_001940</name>
</gene>
<dbReference type="EMBL" id="NJHN03000054">
    <property type="protein sequence ID" value="KAH9420105.1"/>
    <property type="molecule type" value="Genomic_DNA"/>
</dbReference>
<dbReference type="SUPFAM" id="SSF48371">
    <property type="entry name" value="ARM repeat"/>
    <property type="match status" value="1"/>
</dbReference>
<keyword evidence="13" id="KW-0520">NAD</keyword>
<evidence type="ECO:0000256" key="5">
    <source>
        <dbReference type="ARBA" id="ARBA00018538"/>
    </source>
</evidence>
<evidence type="ECO:0000256" key="3">
    <source>
        <dbReference type="ARBA" id="ARBA00010006"/>
    </source>
</evidence>
<evidence type="ECO:0000256" key="16">
    <source>
        <dbReference type="SAM" id="MobiDB-lite"/>
    </source>
</evidence>
<feature type="compositionally biased region" description="Polar residues" evidence="16">
    <location>
        <begin position="772"/>
        <end position="789"/>
    </location>
</feature>
<dbReference type="PROSITE" id="PS50011">
    <property type="entry name" value="PROTEIN_KINASE_DOM"/>
    <property type="match status" value="1"/>
</dbReference>
<evidence type="ECO:0000256" key="10">
    <source>
        <dbReference type="ARBA" id="ARBA00022801"/>
    </source>
</evidence>
<evidence type="ECO:0000313" key="20">
    <source>
        <dbReference type="EMBL" id="KAH9420105.1"/>
    </source>
</evidence>
<feature type="compositionally biased region" description="Polar residues" evidence="16">
    <location>
        <begin position="876"/>
        <end position="887"/>
    </location>
</feature>